<feature type="compositionally biased region" description="Polar residues" evidence="2">
    <location>
        <begin position="303"/>
        <end position="327"/>
    </location>
</feature>
<feature type="region of interest" description="Disordered" evidence="2">
    <location>
        <begin position="303"/>
        <end position="344"/>
    </location>
</feature>
<accession>A0A0D8HH86</accession>
<evidence type="ECO:0000313" key="4">
    <source>
        <dbReference type="EMBL" id="KJF17335.1"/>
    </source>
</evidence>
<dbReference type="InterPro" id="IPR036397">
    <property type="entry name" value="RNaseH_sf"/>
</dbReference>
<dbReference type="GO" id="GO:0015074">
    <property type="term" value="P:DNA integration"/>
    <property type="evidence" value="ECO:0007669"/>
    <property type="project" value="InterPro"/>
</dbReference>
<dbReference type="PROSITE" id="PS50994">
    <property type="entry name" value="INTEGRASE"/>
    <property type="match status" value="1"/>
</dbReference>
<dbReference type="SUPFAM" id="SSF53098">
    <property type="entry name" value="Ribonuclease H-like"/>
    <property type="match status" value="1"/>
</dbReference>
<name>A0A0D8HH86_9ACTN</name>
<comment type="similarity">
    <text evidence="1">Belongs to the transposase IS21/IS408/IS1162 family.</text>
</comment>
<protein>
    <recommendedName>
        <fullName evidence="3">Integrase catalytic domain-containing protein</fullName>
    </recommendedName>
</protein>
<comment type="caution">
    <text evidence="4">The sequence shown here is derived from an EMBL/GenBank/DDBJ whole genome shotgun (WGS) entry which is preliminary data.</text>
</comment>
<dbReference type="PATRIC" id="fig|1280514.3.peg.2388"/>
<evidence type="ECO:0000256" key="2">
    <source>
        <dbReference type="SAM" id="MobiDB-lite"/>
    </source>
</evidence>
<dbReference type="Pfam" id="PF22483">
    <property type="entry name" value="Mu-transpos_C_2"/>
    <property type="match status" value="1"/>
</dbReference>
<gene>
    <name evidence="4" type="ORF">AXFE_18170</name>
</gene>
<dbReference type="STRING" id="1280514.AXFE_18170"/>
<dbReference type="Proteomes" id="UP000032360">
    <property type="component" value="Unassembled WGS sequence"/>
</dbReference>
<keyword evidence="5" id="KW-1185">Reference proteome</keyword>
<evidence type="ECO:0000313" key="5">
    <source>
        <dbReference type="Proteomes" id="UP000032360"/>
    </source>
</evidence>
<dbReference type="GO" id="GO:0003676">
    <property type="term" value="F:nucleic acid binding"/>
    <property type="evidence" value="ECO:0007669"/>
    <property type="project" value="InterPro"/>
</dbReference>
<reference evidence="4 5" key="1">
    <citation type="submission" date="2015-01" db="EMBL/GenBank/DDBJ databases">
        <title>Draft genome of the acidophilic iron oxidizer Acidithrix ferrooxidans strain Py-F3.</title>
        <authorList>
            <person name="Poehlein A."/>
            <person name="Eisen S."/>
            <person name="Schloemann M."/>
            <person name="Johnson B.D."/>
            <person name="Daniel R."/>
            <person name="Muehling M."/>
        </authorList>
    </citation>
    <scope>NUCLEOTIDE SEQUENCE [LARGE SCALE GENOMIC DNA]</scope>
    <source>
        <strain evidence="4 5">Py-F3</strain>
    </source>
</reference>
<dbReference type="PANTHER" id="PTHR35004">
    <property type="entry name" value="TRANSPOSASE RV3428C-RELATED"/>
    <property type="match status" value="1"/>
</dbReference>
<dbReference type="InterPro" id="IPR012337">
    <property type="entry name" value="RNaseH-like_sf"/>
</dbReference>
<dbReference type="PANTHER" id="PTHR35004:SF6">
    <property type="entry name" value="TRANSPOSASE"/>
    <property type="match status" value="1"/>
</dbReference>
<feature type="domain" description="Integrase catalytic" evidence="3">
    <location>
        <begin position="1"/>
        <end position="124"/>
    </location>
</feature>
<evidence type="ECO:0000256" key="1">
    <source>
        <dbReference type="ARBA" id="ARBA00009277"/>
    </source>
</evidence>
<dbReference type="EMBL" id="JXYS01000052">
    <property type="protein sequence ID" value="KJF17335.1"/>
    <property type="molecule type" value="Genomic_DNA"/>
</dbReference>
<dbReference type="InterPro" id="IPR001584">
    <property type="entry name" value="Integrase_cat-core"/>
</dbReference>
<dbReference type="AlphaFoldDB" id="A0A0D8HH86"/>
<organism evidence="4 5">
    <name type="scientific">Acidithrix ferrooxidans</name>
    <dbReference type="NCBI Taxonomy" id="1280514"/>
    <lineage>
        <taxon>Bacteria</taxon>
        <taxon>Bacillati</taxon>
        <taxon>Actinomycetota</taxon>
        <taxon>Acidimicrobiia</taxon>
        <taxon>Acidimicrobiales</taxon>
        <taxon>Acidimicrobiaceae</taxon>
        <taxon>Acidithrix</taxon>
    </lineage>
</organism>
<proteinExistence type="inferred from homology"/>
<evidence type="ECO:0000259" key="3">
    <source>
        <dbReference type="PROSITE" id="PS50994"/>
    </source>
</evidence>
<dbReference type="OrthoDB" id="92877at2"/>
<sequence length="344" mass="36834">MALDYCFRYIGGIPAYVLTDNAKTAAVKHIAGVAVINPKMVSFASAYGFSIQTCVVYDPASKGGVEAAVRVAKEDICPKDTNLVQNYRNIAELEAACAAYTTSINSVVHSTSGKIPSVVLQSEAMTFHSLPKVPYLGAYGVMRKVEPKMPIVRFNHCGYSVPAKYRREVVYVRSVGEEVVIVAQEETGGYVNEIARHARGEAFSYVIDDSHKEPDHPNGPLVRMPIPTNETQAKFLSITPDASQWLIRACNSGASGIETSIADLVGYANNEVSSSIIEESLRLGAFNHSVIADLLVIHKRSARSGTKATSPQSSKPQSSNGASSSPQGPYGASTDAWSKLAAVS</sequence>
<dbReference type="Gene3D" id="3.30.420.10">
    <property type="entry name" value="Ribonuclease H-like superfamily/Ribonuclease H"/>
    <property type="match status" value="1"/>
</dbReference>
<dbReference type="InterPro" id="IPR054353">
    <property type="entry name" value="IstA-like_C"/>
</dbReference>
<dbReference type="RefSeq" id="WP_052605491.1">
    <property type="nucleotide sequence ID" value="NZ_JXYS01000052.1"/>
</dbReference>